<evidence type="ECO:0000256" key="2">
    <source>
        <dbReference type="ARBA" id="ARBA00022801"/>
    </source>
</evidence>
<gene>
    <name evidence="5" type="ORF">GCM10007362_27640</name>
</gene>
<dbReference type="Gene3D" id="3.40.630.30">
    <property type="match status" value="1"/>
</dbReference>
<accession>A0ABQ1ZUX9</accession>
<dbReference type="InterPro" id="IPR016181">
    <property type="entry name" value="Acyl_CoA_acyltransferase"/>
</dbReference>
<dbReference type="PROSITE" id="PS00893">
    <property type="entry name" value="NUDIX_BOX"/>
    <property type="match status" value="1"/>
</dbReference>
<dbReference type="PANTHER" id="PTHR43046">
    <property type="entry name" value="GDP-MANNOSE MANNOSYL HYDROLASE"/>
    <property type="match status" value="1"/>
</dbReference>
<dbReference type="SUPFAM" id="SSF55811">
    <property type="entry name" value="Nudix"/>
    <property type="match status" value="1"/>
</dbReference>
<evidence type="ECO:0008006" key="7">
    <source>
        <dbReference type="Google" id="ProtNLM"/>
    </source>
</evidence>
<dbReference type="PROSITE" id="PS51462">
    <property type="entry name" value="NUDIX"/>
    <property type="match status" value="1"/>
</dbReference>
<dbReference type="InterPro" id="IPR000182">
    <property type="entry name" value="GNAT_dom"/>
</dbReference>
<evidence type="ECO:0000313" key="6">
    <source>
        <dbReference type="Proteomes" id="UP000605427"/>
    </source>
</evidence>
<dbReference type="CDD" id="cd02883">
    <property type="entry name" value="NUDIX_Hydrolase"/>
    <property type="match status" value="1"/>
</dbReference>
<dbReference type="Proteomes" id="UP000605427">
    <property type="component" value="Unassembled WGS sequence"/>
</dbReference>
<keyword evidence="2" id="KW-0378">Hydrolase</keyword>
<dbReference type="InterPro" id="IPR015797">
    <property type="entry name" value="NUDIX_hydrolase-like_dom_sf"/>
</dbReference>
<dbReference type="Gene3D" id="3.90.79.10">
    <property type="entry name" value="Nucleoside Triphosphate Pyrophosphohydrolase"/>
    <property type="match status" value="1"/>
</dbReference>
<evidence type="ECO:0000313" key="5">
    <source>
        <dbReference type="EMBL" id="GGH79998.1"/>
    </source>
</evidence>
<dbReference type="InterPro" id="IPR020084">
    <property type="entry name" value="NUDIX_hydrolase_CS"/>
</dbReference>
<keyword evidence="6" id="KW-1185">Reference proteome</keyword>
<reference evidence="6" key="1">
    <citation type="journal article" date="2019" name="Int. J. Syst. Evol. Microbiol.">
        <title>The Global Catalogue of Microorganisms (GCM) 10K type strain sequencing project: providing services to taxonomists for standard genome sequencing and annotation.</title>
        <authorList>
            <consortium name="The Broad Institute Genomics Platform"/>
            <consortium name="The Broad Institute Genome Sequencing Center for Infectious Disease"/>
            <person name="Wu L."/>
            <person name="Ma J."/>
        </authorList>
    </citation>
    <scope>NUCLEOTIDE SEQUENCE [LARGE SCALE GENOMIC DNA]</scope>
    <source>
        <strain evidence="6">CCM 8702</strain>
    </source>
</reference>
<dbReference type="EMBL" id="BMDD01000003">
    <property type="protein sequence ID" value="GGH79998.1"/>
    <property type="molecule type" value="Genomic_DNA"/>
</dbReference>
<dbReference type="InterPro" id="IPR000086">
    <property type="entry name" value="NUDIX_hydrolase_dom"/>
</dbReference>
<dbReference type="CDD" id="cd04301">
    <property type="entry name" value="NAT_SF"/>
    <property type="match status" value="1"/>
</dbReference>
<name>A0ABQ1ZUX9_9BACL</name>
<proteinExistence type="predicted"/>
<dbReference type="SUPFAM" id="SSF55729">
    <property type="entry name" value="Acyl-CoA N-acyltransferases (Nat)"/>
    <property type="match status" value="1"/>
</dbReference>
<comment type="cofactor">
    <cofactor evidence="1">
        <name>Mg(2+)</name>
        <dbReference type="ChEBI" id="CHEBI:18420"/>
    </cofactor>
</comment>
<feature type="domain" description="Nudix hydrolase" evidence="4">
    <location>
        <begin position="187"/>
        <end position="318"/>
    </location>
</feature>
<dbReference type="PROSITE" id="PS51186">
    <property type="entry name" value="GNAT"/>
    <property type="match status" value="1"/>
</dbReference>
<protein>
    <recommendedName>
        <fullName evidence="7">GNAT family N-acetyltransferase</fullName>
    </recommendedName>
</protein>
<sequence length="330" mass="36709">MSAQKEAKQVITVSPAQSFQLGELRRIAVEAFAEDFRRYGMMPEGIETIQWHEKGIADGSYLVIEAQKKVAGGARVFDFGDGTFRLGSLFIDPALHGRGIGKQAMEAIERYYPQARTWSLDTPAGSTRNHRFYAHAGYVKVGESYPVQDSGFCLFDYAKPELLVEIRDAELFADRNLDQAADEHRFALRQAARAVLTDGAGRMALMHVAKDGYHKLPGGGIEPDEDVYSALRREMREESGAEIEMTGTIGMTAEYIAEYKLKQFSYAYSAVLVGSPGESAFTEEEQAGGFAAMWVKPEEALRLMENDQPGSYSGHFIRCRDLAILRAYLN</sequence>
<evidence type="ECO:0000259" key="3">
    <source>
        <dbReference type="PROSITE" id="PS51186"/>
    </source>
</evidence>
<organism evidence="5 6">
    <name type="scientific">Saccharibacillus endophyticus</name>
    <dbReference type="NCBI Taxonomy" id="2060666"/>
    <lineage>
        <taxon>Bacteria</taxon>
        <taxon>Bacillati</taxon>
        <taxon>Bacillota</taxon>
        <taxon>Bacilli</taxon>
        <taxon>Bacillales</taxon>
        <taxon>Paenibacillaceae</taxon>
        <taxon>Saccharibacillus</taxon>
    </lineage>
</organism>
<dbReference type="Pfam" id="PF00293">
    <property type="entry name" value="NUDIX"/>
    <property type="match status" value="1"/>
</dbReference>
<feature type="domain" description="N-acetyltransferase" evidence="3">
    <location>
        <begin position="11"/>
        <end position="160"/>
    </location>
</feature>
<evidence type="ECO:0000256" key="1">
    <source>
        <dbReference type="ARBA" id="ARBA00001946"/>
    </source>
</evidence>
<evidence type="ECO:0000259" key="4">
    <source>
        <dbReference type="PROSITE" id="PS51462"/>
    </source>
</evidence>
<dbReference type="PANTHER" id="PTHR43046:SF14">
    <property type="entry name" value="MUTT_NUDIX FAMILY PROTEIN"/>
    <property type="match status" value="1"/>
</dbReference>
<dbReference type="RefSeq" id="WP_172244404.1">
    <property type="nucleotide sequence ID" value="NZ_BMDD01000003.1"/>
</dbReference>
<dbReference type="Pfam" id="PF00583">
    <property type="entry name" value="Acetyltransf_1"/>
    <property type="match status" value="1"/>
</dbReference>
<comment type="caution">
    <text evidence="5">The sequence shown here is derived from an EMBL/GenBank/DDBJ whole genome shotgun (WGS) entry which is preliminary data.</text>
</comment>